<feature type="compositionally biased region" description="Basic and acidic residues" evidence="1">
    <location>
        <begin position="212"/>
        <end position="227"/>
    </location>
</feature>
<protein>
    <submittedName>
        <fullName evidence="2">Uncharacterized protein</fullName>
    </submittedName>
</protein>
<feature type="compositionally biased region" description="Acidic residues" evidence="1">
    <location>
        <begin position="228"/>
        <end position="244"/>
    </location>
</feature>
<organism evidence="2 3">
    <name type="scientific">Ustilago trichophora</name>
    <dbReference type="NCBI Taxonomy" id="86804"/>
    <lineage>
        <taxon>Eukaryota</taxon>
        <taxon>Fungi</taxon>
        <taxon>Dikarya</taxon>
        <taxon>Basidiomycota</taxon>
        <taxon>Ustilaginomycotina</taxon>
        <taxon>Ustilaginomycetes</taxon>
        <taxon>Ustilaginales</taxon>
        <taxon>Ustilaginaceae</taxon>
        <taxon>Ustilago</taxon>
    </lineage>
</organism>
<feature type="region of interest" description="Disordered" evidence="1">
    <location>
        <begin position="1"/>
        <end position="77"/>
    </location>
</feature>
<reference evidence="2 3" key="1">
    <citation type="submission" date="2018-03" db="EMBL/GenBank/DDBJ databases">
        <authorList>
            <person name="Guldener U."/>
        </authorList>
    </citation>
    <scope>NUCLEOTIDE SEQUENCE [LARGE SCALE GENOMIC DNA]</scope>
    <source>
        <strain evidence="2 3">NBRC100155</strain>
    </source>
</reference>
<feature type="compositionally biased region" description="Polar residues" evidence="1">
    <location>
        <begin position="275"/>
        <end position="287"/>
    </location>
</feature>
<accession>A0A5C3EJ67</accession>
<dbReference type="AlphaFoldDB" id="A0A5C3EJ67"/>
<feature type="compositionally biased region" description="Basic residues" evidence="1">
    <location>
        <begin position="53"/>
        <end position="65"/>
    </location>
</feature>
<feature type="region of interest" description="Disordered" evidence="1">
    <location>
        <begin position="275"/>
        <end position="322"/>
    </location>
</feature>
<proteinExistence type="predicted"/>
<feature type="region of interest" description="Disordered" evidence="1">
    <location>
        <begin position="96"/>
        <end position="244"/>
    </location>
</feature>
<evidence type="ECO:0000313" key="2">
    <source>
        <dbReference type="EMBL" id="SPO30105.1"/>
    </source>
</evidence>
<feature type="compositionally biased region" description="Basic and acidic residues" evidence="1">
    <location>
        <begin position="184"/>
        <end position="195"/>
    </location>
</feature>
<feature type="compositionally biased region" description="Acidic residues" evidence="1">
    <location>
        <begin position="123"/>
        <end position="145"/>
    </location>
</feature>
<keyword evidence="3" id="KW-1185">Reference proteome</keyword>
<feature type="compositionally biased region" description="Basic and acidic residues" evidence="1">
    <location>
        <begin position="111"/>
        <end position="122"/>
    </location>
</feature>
<dbReference type="Proteomes" id="UP000324022">
    <property type="component" value="Unassembled WGS sequence"/>
</dbReference>
<name>A0A5C3EJ67_9BASI</name>
<gene>
    <name evidence="2" type="ORF">UTRI_05944</name>
</gene>
<dbReference type="EMBL" id="OOIN01000031">
    <property type="protein sequence ID" value="SPO30105.1"/>
    <property type="molecule type" value="Genomic_DNA"/>
</dbReference>
<evidence type="ECO:0000256" key="1">
    <source>
        <dbReference type="SAM" id="MobiDB-lite"/>
    </source>
</evidence>
<dbReference type="OrthoDB" id="197400at2759"/>
<evidence type="ECO:0000313" key="3">
    <source>
        <dbReference type="Proteomes" id="UP000324022"/>
    </source>
</evidence>
<sequence length="566" mass="63334">MSRRLLSYSDISELPPPPSAYPSATLSQDRRGGGSSTSYADGKRKRQAEYSGKAKKWKGKAKKGKIGGAGDTGQGIVVHWDDPSYSADVWVGADVDERNEEEGGYRSYAKQLDEMVEERIGEDNDLDGEENEEEDESESENEGETFYDATDAPETSNAIIQPSNTAKTILDRQSQHNQISYKQWKYDENAEPYDRSHRHASNSHDLGDEEEGHSYSDLKLEHEYDHGEEYDEEEYDDDEEGEEEEEEEMLPFAIPDVVEFHRSWDARHTLNPTSALTNISTSSTSDPTRIPVLDKDSSIPDATSISTLAEPHHRPPPEVGGGGRILHHTEIWGDFALIQSYSAALDQYVSMHSSTPHSLTSASPTVKDEKVKSALWYDAPRYNSLLAEQVKADTLQILALQRQSQSAHPHSSQANSFLLIQDNAKTTGMQPKGKNKDNMANRRGKPVINIVPHGHLDGNSAWKKAVKMVESTPNSIGLQTSNLDAANEGQVLVQRNDGSSSKKEKEKEKEQEKNDEQQEKLFYNWWYSGYLAGLNSASSIITETNQIHNQNQHKDKQKNESNYSTS</sequence>
<feature type="compositionally biased region" description="Basic and acidic residues" evidence="1">
    <location>
        <begin position="500"/>
        <end position="517"/>
    </location>
</feature>
<feature type="compositionally biased region" description="Polar residues" evidence="1">
    <location>
        <begin position="153"/>
        <end position="168"/>
    </location>
</feature>
<feature type="region of interest" description="Disordered" evidence="1">
    <location>
        <begin position="483"/>
        <end position="517"/>
    </location>
</feature>